<dbReference type="EMBL" id="JAARZO010000001">
    <property type="protein sequence ID" value="MBC2286067.1"/>
    <property type="molecule type" value="Genomic_DNA"/>
</dbReference>
<evidence type="ECO:0000313" key="2">
    <source>
        <dbReference type="EMBL" id="MBC2286067.1"/>
    </source>
</evidence>
<dbReference type="EMBL" id="JAARPH010000001">
    <property type="protein sequence ID" value="MBC1375033.1"/>
    <property type="molecule type" value="Genomic_DNA"/>
</dbReference>
<evidence type="ECO:0000313" key="4">
    <source>
        <dbReference type="Proteomes" id="UP000558070"/>
    </source>
</evidence>
<dbReference type="RefSeq" id="WP_185318119.1">
    <property type="nucleotide sequence ID" value="NZ_JAARPH010000001.1"/>
</dbReference>
<reference evidence="3 4" key="1">
    <citation type="submission" date="2020-03" db="EMBL/GenBank/DDBJ databases">
        <title>Soil Listeria distribution.</title>
        <authorList>
            <person name="Liao J."/>
            <person name="Wiedmann M."/>
        </authorList>
    </citation>
    <scope>NUCLEOTIDE SEQUENCE [LARGE SCALE GENOMIC DNA]</scope>
    <source>
        <strain evidence="2 4">FSL L7-0072</strain>
        <strain evidence="1 3">FSL L7-1699</strain>
    </source>
</reference>
<evidence type="ECO:0000313" key="3">
    <source>
        <dbReference type="Proteomes" id="UP000518829"/>
    </source>
</evidence>
<dbReference type="AlphaFoldDB" id="A0A7X1DD24"/>
<protein>
    <submittedName>
        <fullName evidence="2">DUF3116 family protein</fullName>
    </submittedName>
</protein>
<dbReference type="Proteomes" id="UP000518829">
    <property type="component" value="Unassembled WGS sequence"/>
</dbReference>
<evidence type="ECO:0000313" key="1">
    <source>
        <dbReference type="EMBL" id="MBC1375033.1"/>
    </source>
</evidence>
<proteinExistence type="predicted"/>
<name>A0A7X1DD24_9LIST</name>
<dbReference type="Pfam" id="PF11313">
    <property type="entry name" value="DUF3116"/>
    <property type="match status" value="1"/>
</dbReference>
<dbReference type="Proteomes" id="UP000558070">
    <property type="component" value="Unassembled WGS sequence"/>
</dbReference>
<sequence>MDEPTEAVIYQILSKTEEKNATMDHLVFEMMQFPGAAAFTKNELLLGVYWLEMFHYIFRNTENHTTRYFRTTKGHEKLAELELEKKKGLKS</sequence>
<organism evidence="2 4">
    <name type="scientific">Listeria farberi</name>
    <dbReference type="NCBI Taxonomy" id="2713500"/>
    <lineage>
        <taxon>Bacteria</taxon>
        <taxon>Bacillati</taxon>
        <taxon>Bacillota</taxon>
        <taxon>Bacilli</taxon>
        <taxon>Bacillales</taxon>
        <taxon>Listeriaceae</taxon>
        <taxon>Listeria</taxon>
    </lineage>
</organism>
<accession>A0A7X1DD24</accession>
<comment type="caution">
    <text evidence="2">The sequence shown here is derived from an EMBL/GenBank/DDBJ whole genome shotgun (WGS) entry which is preliminary data.</text>
</comment>
<dbReference type="InterPro" id="IPR021464">
    <property type="entry name" value="DUF3116"/>
</dbReference>
<keyword evidence="3" id="KW-1185">Reference proteome</keyword>
<gene>
    <name evidence="1" type="ORF">HB839_05765</name>
    <name evidence="2" type="ORF">HCB47_00245</name>
</gene>